<dbReference type="PANTHER" id="PTHR47237">
    <property type="entry name" value="SLL0310 PROTEIN"/>
    <property type="match status" value="1"/>
</dbReference>
<dbReference type="SUPFAM" id="SSF55729">
    <property type="entry name" value="Acyl-CoA N-acyltransferases (Nat)"/>
    <property type="match status" value="1"/>
</dbReference>
<name>A0A158DEY5_9BURK</name>
<dbReference type="InterPro" id="IPR052729">
    <property type="entry name" value="Acyl/Acetyltrans_Enzymes"/>
</dbReference>
<dbReference type="STRING" id="1777137.AWB76_06885"/>
<dbReference type="OrthoDB" id="510731at2"/>
<accession>A0A158DEY5</accession>
<organism evidence="2 3">
    <name type="scientific">Caballeronia temeraria</name>
    <dbReference type="NCBI Taxonomy" id="1777137"/>
    <lineage>
        <taxon>Bacteria</taxon>
        <taxon>Pseudomonadati</taxon>
        <taxon>Pseudomonadota</taxon>
        <taxon>Betaproteobacteria</taxon>
        <taxon>Burkholderiales</taxon>
        <taxon>Burkholderiaceae</taxon>
        <taxon>Caballeronia</taxon>
    </lineage>
</organism>
<dbReference type="GO" id="GO:0016747">
    <property type="term" value="F:acyltransferase activity, transferring groups other than amino-acyl groups"/>
    <property type="evidence" value="ECO:0007669"/>
    <property type="project" value="InterPro"/>
</dbReference>
<dbReference type="PANTHER" id="PTHR47237:SF2">
    <property type="entry name" value="BLL4206 PROTEIN"/>
    <property type="match status" value="1"/>
</dbReference>
<dbReference type="Proteomes" id="UP000054624">
    <property type="component" value="Unassembled WGS sequence"/>
</dbReference>
<keyword evidence="3" id="KW-1185">Reference proteome</keyword>
<dbReference type="CDD" id="cd04301">
    <property type="entry name" value="NAT_SF"/>
    <property type="match status" value="1"/>
</dbReference>
<reference evidence="3" key="1">
    <citation type="submission" date="2016-01" db="EMBL/GenBank/DDBJ databases">
        <authorList>
            <person name="Peeters Charlotte."/>
        </authorList>
    </citation>
    <scope>NUCLEOTIDE SEQUENCE [LARGE SCALE GENOMIC DNA]</scope>
</reference>
<gene>
    <name evidence="2" type="ORF">AWB76_06885</name>
</gene>
<sequence>MNAPSTMSLHYRAFTAADIATAHGLSRAVNWPHRAEDWQFAAAHGTGFAAEENGALIGTGLCWKFGADQASLGLVIVSSERQGRGIGRKLMELLLEQLGPRVTFLHATPAGKPLYEKLGFTVCDTLDQHQGNVGEVSPVALPAGERLRAATADDLSTLIDLATRAYGLERNAMYLALLEMGESAVLERDGEIVGFSVLRRFGRGLVLGPVVAMRSPDDLQARALIGHWLTGREGEFVRIDVPSGAMLTEWLIAQGLNRVDTTVKMVRNAPANAHRGPPDAVYRPYGLVSQAMF</sequence>
<dbReference type="Gene3D" id="3.40.630.30">
    <property type="match status" value="1"/>
</dbReference>
<dbReference type="Pfam" id="PF18014">
    <property type="entry name" value="Acetyltransf_18"/>
    <property type="match status" value="1"/>
</dbReference>
<proteinExistence type="predicted"/>
<dbReference type="InterPro" id="IPR041496">
    <property type="entry name" value="YitH/HolE_GNAT"/>
</dbReference>
<dbReference type="Pfam" id="PF13508">
    <property type="entry name" value="Acetyltransf_7"/>
    <property type="match status" value="1"/>
</dbReference>
<dbReference type="AlphaFoldDB" id="A0A158DEY5"/>
<dbReference type="Gene3D" id="3.40.630.90">
    <property type="match status" value="1"/>
</dbReference>
<dbReference type="InterPro" id="IPR000182">
    <property type="entry name" value="GNAT_dom"/>
</dbReference>
<evidence type="ECO:0000259" key="1">
    <source>
        <dbReference type="PROSITE" id="PS51186"/>
    </source>
</evidence>
<dbReference type="EMBL" id="FCOI02000040">
    <property type="protein sequence ID" value="SAK93155.1"/>
    <property type="molecule type" value="Genomic_DNA"/>
</dbReference>
<protein>
    <submittedName>
        <fullName evidence="2">N-acetyltransferase GCN5</fullName>
    </submittedName>
</protein>
<evidence type="ECO:0000313" key="3">
    <source>
        <dbReference type="Proteomes" id="UP000054624"/>
    </source>
</evidence>
<feature type="domain" description="N-acetyltransferase" evidence="1">
    <location>
        <begin position="9"/>
        <end position="148"/>
    </location>
</feature>
<dbReference type="RefSeq" id="WP_061164458.1">
    <property type="nucleotide sequence ID" value="NZ_FCOI02000040.1"/>
</dbReference>
<dbReference type="InterPro" id="IPR016181">
    <property type="entry name" value="Acyl_CoA_acyltransferase"/>
</dbReference>
<evidence type="ECO:0000313" key="2">
    <source>
        <dbReference type="EMBL" id="SAK93155.1"/>
    </source>
</evidence>
<dbReference type="PROSITE" id="PS51186">
    <property type="entry name" value="GNAT"/>
    <property type="match status" value="1"/>
</dbReference>